<evidence type="ECO:0000256" key="1">
    <source>
        <dbReference type="SAM" id="Phobius"/>
    </source>
</evidence>
<keyword evidence="1" id="KW-0472">Membrane</keyword>
<organism evidence="2 3">
    <name type="scientific">Posidoniimonas corsicana</name>
    <dbReference type="NCBI Taxonomy" id="1938618"/>
    <lineage>
        <taxon>Bacteria</taxon>
        <taxon>Pseudomonadati</taxon>
        <taxon>Planctomycetota</taxon>
        <taxon>Planctomycetia</taxon>
        <taxon>Pirellulales</taxon>
        <taxon>Lacipirellulaceae</taxon>
        <taxon>Posidoniimonas</taxon>
    </lineage>
</organism>
<feature type="transmembrane region" description="Helical" evidence="1">
    <location>
        <begin position="57"/>
        <end position="76"/>
    </location>
</feature>
<keyword evidence="3" id="KW-1185">Reference proteome</keyword>
<name>A0A5C5VH66_9BACT</name>
<keyword evidence="1" id="KW-0812">Transmembrane</keyword>
<dbReference type="AlphaFoldDB" id="A0A5C5VH66"/>
<reference evidence="2 3" key="1">
    <citation type="submission" date="2019-02" db="EMBL/GenBank/DDBJ databases">
        <title>Deep-cultivation of Planctomycetes and their phenomic and genomic characterization uncovers novel biology.</title>
        <authorList>
            <person name="Wiegand S."/>
            <person name="Jogler M."/>
            <person name="Boedeker C."/>
            <person name="Pinto D."/>
            <person name="Vollmers J."/>
            <person name="Rivas-Marin E."/>
            <person name="Kohn T."/>
            <person name="Peeters S.H."/>
            <person name="Heuer A."/>
            <person name="Rast P."/>
            <person name="Oberbeckmann S."/>
            <person name="Bunk B."/>
            <person name="Jeske O."/>
            <person name="Meyerdierks A."/>
            <person name="Storesund J.E."/>
            <person name="Kallscheuer N."/>
            <person name="Luecker S."/>
            <person name="Lage O.M."/>
            <person name="Pohl T."/>
            <person name="Merkel B.J."/>
            <person name="Hornburger P."/>
            <person name="Mueller R.-W."/>
            <person name="Bruemmer F."/>
            <person name="Labrenz M."/>
            <person name="Spormann A.M."/>
            <person name="Op Den Camp H."/>
            <person name="Overmann J."/>
            <person name="Amann R."/>
            <person name="Jetten M.S.M."/>
            <person name="Mascher T."/>
            <person name="Medema M.H."/>
            <person name="Devos D.P."/>
            <person name="Kaster A.-K."/>
            <person name="Ovreas L."/>
            <person name="Rohde M."/>
            <person name="Galperin M.Y."/>
            <person name="Jogler C."/>
        </authorList>
    </citation>
    <scope>NUCLEOTIDE SEQUENCE [LARGE SCALE GENOMIC DNA]</scope>
    <source>
        <strain evidence="2 3">KOR34</strain>
    </source>
</reference>
<dbReference type="PROSITE" id="PS51257">
    <property type="entry name" value="PROKAR_LIPOPROTEIN"/>
    <property type="match status" value="1"/>
</dbReference>
<evidence type="ECO:0000313" key="3">
    <source>
        <dbReference type="Proteomes" id="UP000316714"/>
    </source>
</evidence>
<protein>
    <submittedName>
        <fullName evidence="2">Uncharacterized protein</fullName>
    </submittedName>
</protein>
<evidence type="ECO:0000313" key="2">
    <source>
        <dbReference type="EMBL" id="TWT37259.1"/>
    </source>
</evidence>
<dbReference type="EMBL" id="SIHJ01000001">
    <property type="protein sequence ID" value="TWT37259.1"/>
    <property type="molecule type" value="Genomic_DNA"/>
</dbReference>
<dbReference type="Proteomes" id="UP000316714">
    <property type="component" value="Unassembled WGS sequence"/>
</dbReference>
<keyword evidence="1" id="KW-1133">Transmembrane helix</keyword>
<feature type="transmembrane region" description="Helical" evidence="1">
    <location>
        <begin position="88"/>
        <end position="108"/>
    </location>
</feature>
<proteinExistence type="predicted"/>
<dbReference type="OrthoDB" id="9992589at2"/>
<sequence length="114" mass="12189">MRFRLSLLLWITAVVAFACSAFGGWGLAAAGCTLYFWGFLFATRAQGPQPLAGADTAMSVTLLVLSFITGALTIAYTIGSRTQNDHPAVRLALVACFVIASLAPMGAYRRNRRS</sequence>
<dbReference type="RefSeq" id="WP_146564602.1">
    <property type="nucleotide sequence ID" value="NZ_SIHJ01000001.1"/>
</dbReference>
<comment type="caution">
    <text evidence="2">The sequence shown here is derived from an EMBL/GenBank/DDBJ whole genome shotgun (WGS) entry which is preliminary data.</text>
</comment>
<gene>
    <name evidence="2" type="ORF">KOR34_22060</name>
</gene>
<accession>A0A5C5VH66</accession>